<dbReference type="InterPro" id="IPR004360">
    <property type="entry name" value="Glyas_Fos-R_dOase_dom"/>
</dbReference>
<dbReference type="Proteomes" id="UP000737402">
    <property type="component" value="Unassembled WGS sequence"/>
</dbReference>
<dbReference type="Gene3D" id="3.10.180.10">
    <property type="entry name" value="2,3-Dihydroxybiphenyl 1,2-Dioxygenase, domain 1"/>
    <property type="match status" value="1"/>
</dbReference>
<evidence type="ECO:0000313" key="2">
    <source>
        <dbReference type="EMBL" id="MBM7620726.1"/>
    </source>
</evidence>
<gene>
    <name evidence="2" type="ORF">JOC95_002581</name>
</gene>
<protein>
    <submittedName>
        <fullName evidence="2">Catechol 2,3-dioxygenase-like lactoylglutathione lyase family enzyme</fullName>
    </submittedName>
</protein>
<dbReference type="RefSeq" id="WP_204416717.1">
    <property type="nucleotide sequence ID" value="NZ_JAFBED010000005.1"/>
</dbReference>
<dbReference type="PROSITE" id="PS51819">
    <property type="entry name" value="VOC"/>
    <property type="match status" value="1"/>
</dbReference>
<keyword evidence="3" id="KW-1185">Reference proteome</keyword>
<organism evidence="2 3">
    <name type="scientific">Sutcliffiella tianshenii</name>
    <dbReference type="NCBI Taxonomy" id="1463404"/>
    <lineage>
        <taxon>Bacteria</taxon>
        <taxon>Bacillati</taxon>
        <taxon>Bacillota</taxon>
        <taxon>Bacilli</taxon>
        <taxon>Bacillales</taxon>
        <taxon>Bacillaceae</taxon>
        <taxon>Sutcliffiella</taxon>
    </lineage>
</organism>
<evidence type="ECO:0000259" key="1">
    <source>
        <dbReference type="PROSITE" id="PS51819"/>
    </source>
</evidence>
<name>A0ABS2P185_9BACI</name>
<proteinExistence type="predicted"/>
<sequence>MIKGLDHLVLFCLDTEKSKEWYEKAGFQYSHGYEGMHWFHLGSGLIMLHPADTVTPGDTAVHAAVEDVHQHFRQVKENGLVPIDHHLGSQPIGEPVTRPWGDIEFELDDVDGHRWAFTQRAL</sequence>
<reference evidence="2 3" key="1">
    <citation type="submission" date="2021-01" db="EMBL/GenBank/DDBJ databases">
        <title>Genomic Encyclopedia of Type Strains, Phase IV (KMG-IV): sequencing the most valuable type-strain genomes for metagenomic binning, comparative biology and taxonomic classification.</title>
        <authorList>
            <person name="Goeker M."/>
        </authorList>
    </citation>
    <scope>NUCLEOTIDE SEQUENCE [LARGE SCALE GENOMIC DNA]</scope>
    <source>
        <strain evidence="2 3">DSM 25879</strain>
    </source>
</reference>
<comment type="caution">
    <text evidence="2">The sequence shown here is derived from an EMBL/GenBank/DDBJ whole genome shotgun (WGS) entry which is preliminary data.</text>
</comment>
<dbReference type="EMBL" id="JAFBED010000005">
    <property type="protein sequence ID" value="MBM7620726.1"/>
    <property type="molecule type" value="Genomic_DNA"/>
</dbReference>
<dbReference type="InterPro" id="IPR037523">
    <property type="entry name" value="VOC_core"/>
</dbReference>
<dbReference type="Pfam" id="PF00903">
    <property type="entry name" value="Glyoxalase"/>
    <property type="match status" value="1"/>
</dbReference>
<dbReference type="SUPFAM" id="SSF54593">
    <property type="entry name" value="Glyoxalase/Bleomycin resistance protein/Dihydroxybiphenyl dioxygenase"/>
    <property type="match status" value="1"/>
</dbReference>
<evidence type="ECO:0000313" key="3">
    <source>
        <dbReference type="Proteomes" id="UP000737402"/>
    </source>
</evidence>
<feature type="domain" description="VOC" evidence="1">
    <location>
        <begin position="4"/>
        <end position="120"/>
    </location>
</feature>
<accession>A0ABS2P185</accession>
<dbReference type="InterPro" id="IPR029068">
    <property type="entry name" value="Glyas_Bleomycin-R_OHBP_Dase"/>
</dbReference>